<keyword evidence="9" id="KW-1185">Reference proteome</keyword>
<dbReference type="SMART" id="SM00710">
    <property type="entry name" value="PbH1"/>
    <property type="match status" value="4"/>
</dbReference>
<dbReference type="PANTHER" id="PTHR40088">
    <property type="entry name" value="PECTATE LYASE (EUROFUNG)"/>
    <property type="match status" value="1"/>
</dbReference>
<feature type="domain" description="Glycoside hydrolase 120 insertion" evidence="7">
    <location>
        <begin position="81"/>
        <end position="203"/>
    </location>
</feature>
<dbReference type="AlphaFoldDB" id="A0A8J3VRJ7"/>
<dbReference type="EMBL" id="BONZ01000034">
    <property type="protein sequence ID" value="GIH15463.1"/>
    <property type="molecule type" value="Genomic_DNA"/>
</dbReference>
<dbReference type="Pfam" id="PF21258">
    <property type="entry name" value="Glyco_hydro_120_ins"/>
    <property type="match status" value="1"/>
</dbReference>
<evidence type="ECO:0000259" key="5">
    <source>
        <dbReference type="Pfam" id="PF07602"/>
    </source>
</evidence>
<feature type="region of interest" description="Disordered" evidence="4">
    <location>
        <begin position="614"/>
        <end position="644"/>
    </location>
</feature>
<proteinExistence type="predicted"/>
<dbReference type="InterPro" id="IPR049169">
    <property type="entry name" value="Glyco_hydro_120_ins"/>
</dbReference>
<dbReference type="Gene3D" id="2.60.40.1180">
    <property type="entry name" value="Golgi alpha-mannosidase II"/>
    <property type="match status" value="1"/>
</dbReference>
<dbReference type="InterPro" id="IPR012334">
    <property type="entry name" value="Pectin_lyas_fold"/>
</dbReference>
<sequence>MTSVLHVAATGADDADGSAERPFRTINLAAAVAQPGDTVVVHAGEYREWVKPQRGGLSNTRRITYEAAAGEHVVIKGSERITGWVGEAGSVWRATVPNAMFGDFNPFTEEIAGDWIVYLPGNPRKHLGDVYLNGVSFYEVCSRAEVDAPPLRTEAVDDWTGVTSPIRDPKQTQFVWYAEVSADETTIWANFQGADPNAELVEINVRRAVFFPTEHHLDYITVRGFELCQAASPWAPPTADQPGLIGPNWAKGWVIEDNDIHDAKCSAVSIGKEASTGHNYATLRGDKPGYQYQLESVFAARSIGWDKEHIGSHVIRRNTIHDCGQNGVVGHLGCVFSTIEDNHIYNIAIKREFYGYEIGGIKLHAAIDVTIRHNRIHDCTLGTWLDWQTQGTRISRNLFHDNNRDLFVEVSHGPYLVEHNILASPAAVELWSQGGAFVHNLICGTVWLMPVMDRATPYHRPHSTQVAGYAFIIGGDDRWIGNLFVGGDAATAYGRTPEEHAGPAFAGTAGYDGYPASFEEYLARIAAQPPGDHQRFLNVKQPVYARGNVYASGAAPFAGETDALVLPAAAASVVVEGDGVYLETKLPVEFDRISLDPITGRDLERVRFADANFEEPDGTPAVMDTDVTGEHKQRDRRSAAGPIVDLSSGSSRTRVWMS</sequence>
<comment type="caution">
    <text evidence="8">The sequence shown here is derived from an EMBL/GenBank/DDBJ whole genome shotgun (WGS) entry which is preliminary data.</text>
</comment>
<dbReference type="InterPro" id="IPR052052">
    <property type="entry name" value="Polysaccharide_Lyase_9"/>
</dbReference>
<reference evidence="8" key="1">
    <citation type="submission" date="2021-01" db="EMBL/GenBank/DDBJ databases">
        <title>Whole genome shotgun sequence of Rugosimonospora africana NBRC 104875.</title>
        <authorList>
            <person name="Komaki H."/>
            <person name="Tamura T."/>
        </authorList>
    </citation>
    <scope>NUCLEOTIDE SEQUENCE</scope>
    <source>
        <strain evidence="8">NBRC 104875</strain>
    </source>
</reference>
<gene>
    <name evidence="8" type="ORF">Raf01_36350</name>
</gene>
<evidence type="ECO:0000313" key="9">
    <source>
        <dbReference type="Proteomes" id="UP000642748"/>
    </source>
</evidence>
<dbReference type="SUPFAM" id="SSF51126">
    <property type="entry name" value="Pectin lyase-like"/>
    <property type="match status" value="1"/>
</dbReference>
<dbReference type="PANTHER" id="PTHR40088:SF2">
    <property type="entry name" value="SECRETED SUGAR HYDROLASE"/>
    <property type="match status" value="1"/>
</dbReference>
<dbReference type="InterPro" id="IPR011459">
    <property type="entry name" value="DUF1565"/>
</dbReference>
<accession>A0A8J3VRJ7</accession>
<dbReference type="GO" id="GO:0016837">
    <property type="term" value="F:carbon-oxygen lyase activity, acting on polysaccharides"/>
    <property type="evidence" value="ECO:0007669"/>
    <property type="project" value="TreeGrafter"/>
</dbReference>
<dbReference type="InterPro" id="IPR013780">
    <property type="entry name" value="Glyco_hydro_b"/>
</dbReference>
<evidence type="ECO:0000256" key="1">
    <source>
        <dbReference type="ARBA" id="ARBA00004613"/>
    </source>
</evidence>
<comment type="subcellular location">
    <subcellularLocation>
        <location evidence="1">Secreted</location>
    </subcellularLocation>
</comment>
<name>A0A8J3VRJ7_9ACTN</name>
<organism evidence="8 9">
    <name type="scientific">Rugosimonospora africana</name>
    <dbReference type="NCBI Taxonomy" id="556532"/>
    <lineage>
        <taxon>Bacteria</taxon>
        <taxon>Bacillati</taxon>
        <taxon>Actinomycetota</taxon>
        <taxon>Actinomycetes</taxon>
        <taxon>Micromonosporales</taxon>
        <taxon>Micromonosporaceae</taxon>
        <taxon>Rugosimonospora</taxon>
    </lineage>
</organism>
<dbReference type="Proteomes" id="UP000642748">
    <property type="component" value="Unassembled WGS sequence"/>
</dbReference>
<protein>
    <recommendedName>
        <fullName evidence="10">DUF1565 domain-containing protein</fullName>
    </recommendedName>
</protein>
<dbReference type="RefSeq" id="WP_203919089.1">
    <property type="nucleotide sequence ID" value="NZ_BONZ01000034.1"/>
</dbReference>
<evidence type="ECO:0000259" key="7">
    <source>
        <dbReference type="Pfam" id="PF21258"/>
    </source>
</evidence>
<dbReference type="InterPro" id="IPR006626">
    <property type="entry name" value="PbH1"/>
</dbReference>
<dbReference type="GO" id="GO:0005576">
    <property type="term" value="C:extracellular region"/>
    <property type="evidence" value="ECO:0007669"/>
    <property type="project" value="UniProtKB-SubCell"/>
</dbReference>
<keyword evidence="3" id="KW-0732">Signal</keyword>
<dbReference type="InterPro" id="IPR011050">
    <property type="entry name" value="Pectin_lyase_fold/virulence"/>
</dbReference>
<dbReference type="InterPro" id="IPR039448">
    <property type="entry name" value="Beta_helix"/>
</dbReference>
<feature type="domain" description="DUF1565" evidence="5">
    <location>
        <begin position="10"/>
        <end position="48"/>
    </location>
</feature>
<feature type="domain" description="Right handed beta helix" evidence="6">
    <location>
        <begin position="312"/>
        <end position="439"/>
    </location>
</feature>
<dbReference type="Pfam" id="PF07602">
    <property type="entry name" value="DUF1565"/>
    <property type="match status" value="1"/>
</dbReference>
<dbReference type="Pfam" id="PF13229">
    <property type="entry name" value="Beta_helix"/>
    <property type="match status" value="1"/>
</dbReference>
<keyword evidence="2" id="KW-0964">Secreted</keyword>
<evidence type="ECO:0000256" key="2">
    <source>
        <dbReference type="ARBA" id="ARBA00022525"/>
    </source>
</evidence>
<evidence type="ECO:0000256" key="3">
    <source>
        <dbReference type="ARBA" id="ARBA00022729"/>
    </source>
</evidence>
<evidence type="ECO:0000313" key="8">
    <source>
        <dbReference type="EMBL" id="GIH15463.1"/>
    </source>
</evidence>
<evidence type="ECO:0000256" key="4">
    <source>
        <dbReference type="SAM" id="MobiDB-lite"/>
    </source>
</evidence>
<evidence type="ECO:0000259" key="6">
    <source>
        <dbReference type="Pfam" id="PF13229"/>
    </source>
</evidence>
<dbReference type="Gene3D" id="2.160.20.10">
    <property type="entry name" value="Single-stranded right-handed beta-helix, Pectin lyase-like"/>
    <property type="match status" value="1"/>
</dbReference>
<feature type="compositionally biased region" description="Basic and acidic residues" evidence="4">
    <location>
        <begin position="628"/>
        <end position="638"/>
    </location>
</feature>
<evidence type="ECO:0008006" key="10">
    <source>
        <dbReference type="Google" id="ProtNLM"/>
    </source>
</evidence>